<gene>
    <name evidence="3" type="ORF">DXG03_001251</name>
</gene>
<reference evidence="3" key="2">
    <citation type="submission" date="2021-10" db="EMBL/GenBank/DDBJ databases">
        <title>Phylogenomics reveals ancestral predisposition of the termite-cultivated fungus Termitomyces towards a domesticated lifestyle.</title>
        <authorList>
            <person name="Auxier B."/>
            <person name="Grum-Grzhimaylo A."/>
            <person name="Cardenas M.E."/>
            <person name="Lodge J.D."/>
            <person name="Laessoe T."/>
            <person name="Pedersen O."/>
            <person name="Smith M.E."/>
            <person name="Kuyper T.W."/>
            <person name="Franco-Molano E.A."/>
            <person name="Baroni T.J."/>
            <person name="Aanen D.K."/>
        </authorList>
    </citation>
    <scope>NUCLEOTIDE SEQUENCE</scope>
    <source>
        <strain evidence="3">AP01</strain>
        <tissue evidence="3">Mycelium</tissue>
    </source>
</reference>
<accession>A0A9P7G3Q6</accession>
<comment type="caution">
    <text evidence="3">The sequence shown here is derived from an EMBL/GenBank/DDBJ whole genome shotgun (WGS) entry which is preliminary data.</text>
</comment>
<dbReference type="EMBL" id="JABCKV010000123">
    <property type="protein sequence ID" value="KAG5643284.1"/>
    <property type="molecule type" value="Genomic_DNA"/>
</dbReference>
<evidence type="ECO:0000313" key="4">
    <source>
        <dbReference type="Proteomes" id="UP000775547"/>
    </source>
</evidence>
<keyword evidence="1" id="KW-0732">Signal</keyword>
<evidence type="ECO:0000313" key="3">
    <source>
        <dbReference type="EMBL" id="KAG5643284.1"/>
    </source>
</evidence>
<keyword evidence="4" id="KW-1185">Reference proteome</keyword>
<dbReference type="Proteomes" id="UP000775547">
    <property type="component" value="Unassembled WGS sequence"/>
</dbReference>
<dbReference type="Pfam" id="PF09362">
    <property type="entry name" value="DUF1996"/>
    <property type="match status" value="1"/>
</dbReference>
<dbReference type="InterPro" id="IPR018535">
    <property type="entry name" value="DUF1996"/>
</dbReference>
<proteinExistence type="predicted"/>
<organism evidence="3 4">
    <name type="scientific">Asterophora parasitica</name>
    <dbReference type="NCBI Taxonomy" id="117018"/>
    <lineage>
        <taxon>Eukaryota</taxon>
        <taxon>Fungi</taxon>
        <taxon>Dikarya</taxon>
        <taxon>Basidiomycota</taxon>
        <taxon>Agaricomycotina</taxon>
        <taxon>Agaricomycetes</taxon>
        <taxon>Agaricomycetidae</taxon>
        <taxon>Agaricales</taxon>
        <taxon>Tricholomatineae</taxon>
        <taxon>Lyophyllaceae</taxon>
        <taxon>Asterophora</taxon>
    </lineage>
</organism>
<dbReference type="AlphaFoldDB" id="A0A9P7G3Q6"/>
<sequence length="610" mass="65089">MKALILLSAISAANAYWLMGIENFITTERLDPIVSPGGVAGHVHSVLGASNFGAEVTTAKLRESQCTSIPIAEDKSNYWFPHLYFQWANGSFTSLTGGAVMYVPDLFQIFRSLSNFDIQLPEQLLHSLTMWVFNFHLHGLLLTRFQQFRMLSGNPTYRSLDPNNIEQTAISFLCLDFNGQTTHHTSIPNKACPSGIRAQVNFQSCWDGKNLDSPDHKSHVAYRSGGADVGSCTDPKFPVTLPRVFIEVYWGSNQFDQYRSQAKNNTQPFVYVPPDMSLEFAHGDPTGYGYHADFINGWDTGVLQKAVDGCNCNPYGDPTCCAQKGIFTLTKDQNCYITKSVDEVVTGTIPKLPGNNPVVGDGPNAVYTKDPVTPGIIKPVYVYTSGQPTATGSVVIPPKTDGGSYVAPYPVTSSAANGSSYVAPYPVPSSAANGGSYVAPYPVPSSAANGGSYVAPYPVPSSAANGGSYVAPYPVPSATVASASTTAASSFNAVVPPAVSPSIIKTSSVAPPVVSSTVVKTSSVTPPVVPTLIVKPSNAAPPVTTPAPPAITPKPSPSPVKTVTVRVTKTVEKPVYKTKTVYKTVTVYRPASTSAAKHYRRAQRLGHHHE</sequence>
<dbReference type="PANTHER" id="PTHR43662">
    <property type="match status" value="1"/>
</dbReference>
<feature type="domain" description="DUF1996" evidence="2">
    <location>
        <begin position="31"/>
        <end position="298"/>
    </location>
</feature>
<feature type="chain" id="PRO_5040326421" description="DUF1996 domain-containing protein" evidence="1">
    <location>
        <begin position="16"/>
        <end position="610"/>
    </location>
</feature>
<evidence type="ECO:0000256" key="1">
    <source>
        <dbReference type="SAM" id="SignalP"/>
    </source>
</evidence>
<reference evidence="3" key="1">
    <citation type="submission" date="2020-07" db="EMBL/GenBank/DDBJ databases">
        <authorList>
            <person name="Nieuwenhuis M."/>
            <person name="Van De Peppel L.J.J."/>
        </authorList>
    </citation>
    <scope>NUCLEOTIDE SEQUENCE</scope>
    <source>
        <strain evidence="3">AP01</strain>
        <tissue evidence="3">Mycelium</tissue>
    </source>
</reference>
<protein>
    <recommendedName>
        <fullName evidence="2">DUF1996 domain-containing protein</fullName>
    </recommendedName>
</protein>
<feature type="signal peptide" evidence="1">
    <location>
        <begin position="1"/>
        <end position="15"/>
    </location>
</feature>
<name>A0A9P7G3Q6_9AGAR</name>
<dbReference type="PANTHER" id="PTHR43662:SF3">
    <property type="entry name" value="DOMAIN PROTEIN, PUTATIVE (AFU_ORTHOLOGUE AFUA_6G11970)-RELATED"/>
    <property type="match status" value="1"/>
</dbReference>
<evidence type="ECO:0000259" key="2">
    <source>
        <dbReference type="Pfam" id="PF09362"/>
    </source>
</evidence>
<dbReference type="OrthoDB" id="74764at2759"/>